<evidence type="ECO:0000313" key="10">
    <source>
        <dbReference type="Proteomes" id="UP000189670"/>
    </source>
</evidence>
<evidence type="ECO:0000259" key="7">
    <source>
        <dbReference type="Pfam" id="PF02016"/>
    </source>
</evidence>
<dbReference type="InterPro" id="IPR029062">
    <property type="entry name" value="Class_I_gatase-like"/>
</dbReference>
<dbReference type="InterPro" id="IPR040921">
    <property type="entry name" value="Peptidase_S66C"/>
</dbReference>
<dbReference type="GO" id="GO:0006508">
    <property type="term" value="P:proteolysis"/>
    <property type="evidence" value="ECO:0007669"/>
    <property type="project" value="UniProtKB-KW"/>
</dbReference>
<dbReference type="InterPro" id="IPR003507">
    <property type="entry name" value="S66_fam"/>
</dbReference>
<feature type="active site" description="Charge relay system" evidence="6">
    <location>
        <position position="276"/>
    </location>
</feature>
<keyword evidence="2 9" id="KW-0121">Carboxypeptidase</keyword>
<dbReference type="InterPro" id="IPR027461">
    <property type="entry name" value="Carboxypeptidase_A_C_sf"/>
</dbReference>
<evidence type="ECO:0000256" key="6">
    <source>
        <dbReference type="PIRSR" id="PIRSR028757-1"/>
    </source>
</evidence>
<organism evidence="9 10">
    <name type="scientific">Candidatus Magnetoglobus multicellularis str. Araruama</name>
    <dbReference type="NCBI Taxonomy" id="890399"/>
    <lineage>
        <taxon>Bacteria</taxon>
        <taxon>Pseudomonadati</taxon>
        <taxon>Thermodesulfobacteriota</taxon>
        <taxon>Desulfobacteria</taxon>
        <taxon>Desulfobacterales</taxon>
        <taxon>Desulfobacteraceae</taxon>
        <taxon>Candidatus Magnetoglobus</taxon>
    </lineage>
</organism>
<dbReference type="PANTHER" id="PTHR30237:SF2">
    <property type="entry name" value="MUREIN TETRAPEPTIDE CARBOXYPEPTIDASE"/>
    <property type="match status" value="1"/>
</dbReference>
<evidence type="ECO:0000256" key="2">
    <source>
        <dbReference type="ARBA" id="ARBA00022645"/>
    </source>
</evidence>
<evidence type="ECO:0000259" key="8">
    <source>
        <dbReference type="Pfam" id="PF17676"/>
    </source>
</evidence>
<accession>A0A1V1PDR7</accession>
<evidence type="ECO:0000256" key="1">
    <source>
        <dbReference type="ARBA" id="ARBA00010233"/>
    </source>
</evidence>
<dbReference type="AlphaFoldDB" id="A0A1V1PDR7"/>
<dbReference type="InterPro" id="IPR027478">
    <property type="entry name" value="LdcA_N"/>
</dbReference>
<evidence type="ECO:0000313" key="9">
    <source>
        <dbReference type="EMBL" id="ETR73027.1"/>
    </source>
</evidence>
<proteinExistence type="inferred from homology"/>
<dbReference type="GO" id="GO:0008236">
    <property type="term" value="F:serine-type peptidase activity"/>
    <property type="evidence" value="ECO:0007669"/>
    <property type="project" value="UniProtKB-KW"/>
</dbReference>
<dbReference type="GO" id="GO:0004180">
    <property type="term" value="F:carboxypeptidase activity"/>
    <property type="evidence" value="ECO:0007669"/>
    <property type="project" value="UniProtKB-KW"/>
</dbReference>
<gene>
    <name evidence="9" type="ORF">OMM_07185</name>
</gene>
<dbReference type="InterPro" id="IPR040449">
    <property type="entry name" value="Peptidase_S66_N"/>
</dbReference>
<sequence length="309" mass="34143">MIYESDHCSKTAKKNDTIGIAAPAAAFNVEKVQKGICVLKDMGFKVDIPDGIYARKGYLAGLDKDRARLLESLLSRDDIHAIICARGGYGSLRILPYLDMSMDTATPKRLFGFSDITPILNILAFNHGWITFHGPVMTQLADADKKTIESFYDALTQPFPMRMPHTDSVNVLSNGNKQSVCGRLWGGNLTTLCHTIGTPYTIDCPENILFLEDRGEAPYRIDRMLTHMRLSGYLDCVKAVLLGTFKDCGEIERIHELVLECFGDDIPVVSGFACGHDLPNHTFPVGLWATLDLADGSVTFCIKECSKKS</sequence>
<dbReference type="PIRSF" id="PIRSF028757">
    <property type="entry name" value="LD-carboxypeptidase"/>
    <property type="match status" value="1"/>
</dbReference>
<dbReference type="CDD" id="cd07025">
    <property type="entry name" value="Peptidase_S66"/>
    <property type="match status" value="1"/>
</dbReference>
<name>A0A1V1PDR7_9BACT</name>
<feature type="domain" description="LD-carboxypeptidase C-terminal" evidence="8">
    <location>
        <begin position="182"/>
        <end position="291"/>
    </location>
</feature>
<evidence type="ECO:0000256" key="3">
    <source>
        <dbReference type="ARBA" id="ARBA00022670"/>
    </source>
</evidence>
<dbReference type="Gene3D" id="3.50.30.60">
    <property type="entry name" value="LD-carboxypeptidase A C-terminal domain-like"/>
    <property type="match status" value="1"/>
</dbReference>
<dbReference type="PANTHER" id="PTHR30237">
    <property type="entry name" value="MURAMOYLTETRAPEPTIDE CARBOXYPEPTIDASE"/>
    <property type="match status" value="1"/>
</dbReference>
<feature type="active site" description="Nucleophile" evidence="6">
    <location>
        <position position="114"/>
    </location>
</feature>
<keyword evidence="4" id="KW-0378">Hydrolase</keyword>
<keyword evidence="5" id="KW-0720">Serine protease</keyword>
<evidence type="ECO:0000256" key="4">
    <source>
        <dbReference type="ARBA" id="ARBA00022801"/>
    </source>
</evidence>
<comment type="similarity">
    <text evidence="1">Belongs to the peptidase S66 family.</text>
</comment>
<dbReference type="SUPFAM" id="SSF52317">
    <property type="entry name" value="Class I glutamine amidotransferase-like"/>
    <property type="match status" value="1"/>
</dbReference>
<dbReference type="SUPFAM" id="SSF141986">
    <property type="entry name" value="LD-carboxypeptidase A C-terminal domain-like"/>
    <property type="match status" value="1"/>
</dbReference>
<feature type="active site" description="Charge relay system" evidence="6">
    <location>
        <position position="212"/>
    </location>
</feature>
<dbReference type="Proteomes" id="UP000189670">
    <property type="component" value="Unassembled WGS sequence"/>
</dbReference>
<comment type="caution">
    <text evidence="9">The sequence shown here is derived from an EMBL/GenBank/DDBJ whole genome shotgun (WGS) entry which is preliminary data.</text>
</comment>
<evidence type="ECO:0000256" key="5">
    <source>
        <dbReference type="ARBA" id="ARBA00022825"/>
    </source>
</evidence>
<feature type="domain" description="LD-carboxypeptidase N-terminal" evidence="7">
    <location>
        <begin position="18"/>
        <end position="134"/>
    </location>
</feature>
<dbReference type="Pfam" id="PF17676">
    <property type="entry name" value="Peptidase_S66C"/>
    <property type="match status" value="1"/>
</dbReference>
<dbReference type="Gene3D" id="3.40.50.10740">
    <property type="entry name" value="Class I glutamine amidotransferase-like"/>
    <property type="match status" value="1"/>
</dbReference>
<keyword evidence="3" id="KW-0645">Protease</keyword>
<dbReference type="EMBL" id="ATBP01000093">
    <property type="protein sequence ID" value="ETR73027.1"/>
    <property type="molecule type" value="Genomic_DNA"/>
</dbReference>
<protein>
    <submittedName>
        <fullName evidence="9">Peptidase S66, LD-carboxypeptidase A</fullName>
    </submittedName>
</protein>
<dbReference type="Pfam" id="PF02016">
    <property type="entry name" value="Peptidase_S66"/>
    <property type="match status" value="1"/>
</dbReference>
<reference evidence="10" key="1">
    <citation type="submission" date="2012-11" db="EMBL/GenBank/DDBJ databases">
        <authorList>
            <person name="Lucero-Rivera Y.E."/>
            <person name="Tovar-Ramirez D."/>
        </authorList>
    </citation>
    <scope>NUCLEOTIDE SEQUENCE [LARGE SCALE GENOMIC DNA]</scope>
    <source>
        <strain evidence="10">Araruama</strain>
    </source>
</reference>